<feature type="domain" description="Methyl-accepting transducer" evidence="6">
    <location>
        <begin position="314"/>
        <end position="543"/>
    </location>
</feature>
<feature type="compositionally biased region" description="Polar residues" evidence="4">
    <location>
        <begin position="571"/>
        <end position="594"/>
    </location>
</feature>
<evidence type="ECO:0000259" key="7">
    <source>
        <dbReference type="PROSITE" id="PS50192"/>
    </source>
</evidence>
<dbReference type="GO" id="GO:0007165">
    <property type="term" value="P:signal transduction"/>
    <property type="evidence" value="ECO:0007669"/>
    <property type="project" value="UniProtKB-KW"/>
</dbReference>
<keyword evidence="5" id="KW-1133">Transmembrane helix</keyword>
<keyword evidence="5" id="KW-0812">Transmembrane</keyword>
<organism evidence="9 10">
    <name type="scientific">Caproiciproducens galactitolivorans</name>
    <dbReference type="NCBI Taxonomy" id="642589"/>
    <lineage>
        <taxon>Bacteria</taxon>
        <taxon>Bacillati</taxon>
        <taxon>Bacillota</taxon>
        <taxon>Clostridia</taxon>
        <taxon>Eubacteriales</taxon>
        <taxon>Acutalibacteraceae</taxon>
        <taxon>Caproiciproducens</taxon>
    </lineage>
</organism>
<dbReference type="InterPro" id="IPR000727">
    <property type="entry name" value="T_SNARE_dom"/>
</dbReference>
<keyword evidence="5" id="KW-0472">Membrane</keyword>
<dbReference type="InterPro" id="IPR024478">
    <property type="entry name" value="HlyB_4HB_MCP"/>
</dbReference>
<dbReference type="Proteomes" id="UP000297714">
    <property type="component" value="Unassembled WGS sequence"/>
</dbReference>
<reference evidence="9 10" key="1">
    <citation type="submission" date="2019-04" db="EMBL/GenBank/DDBJ databases">
        <authorList>
            <person name="Poehlein A."/>
            <person name="Bengelsdorf F.R."/>
            <person name="Duerre P."/>
            <person name="Daniel R."/>
        </authorList>
    </citation>
    <scope>NUCLEOTIDE SEQUENCE [LARGE SCALE GENOMIC DNA]</scope>
    <source>
        <strain evidence="9 10">BS-1</strain>
    </source>
</reference>
<name>A0A4Z0YGT7_9FIRM</name>
<dbReference type="EMBL" id="SRMQ01000001">
    <property type="protein sequence ID" value="TGJ77953.1"/>
    <property type="molecule type" value="Genomic_DNA"/>
</dbReference>
<dbReference type="SMART" id="SM00304">
    <property type="entry name" value="HAMP"/>
    <property type="match status" value="1"/>
</dbReference>
<dbReference type="Pfam" id="PF00672">
    <property type="entry name" value="HAMP"/>
    <property type="match status" value="1"/>
</dbReference>
<dbReference type="PANTHER" id="PTHR43531">
    <property type="entry name" value="PROTEIN ICFG"/>
    <property type="match status" value="1"/>
</dbReference>
<evidence type="ECO:0000256" key="2">
    <source>
        <dbReference type="ARBA" id="ARBA00029447"/>
    </source>
</evidence>
<dbReference type="Pfam" id="PF12729">
    <property type="entry name" value="4HB_MCP_1"/>
    <property type="match status" value="1"/>
</dbReference>
<evidence type="ECO:0000256" key="1">
    <source>
        <dbReference type="ARBA" id="ARBA00022500"/>
    </source>
</evidence>
<keyword evidence="1" id="KW-0145">Chemotaxis</keyword>
<dbReference type="RefSeq" id="WP_167875133.1">
    <property type="nucleotide sequence ID" value="NZ_SRMQ01000001.1"/>
</dbReference>
<evidence type="ECO:0000256" key="5">
    <source>
        <dbReference type="SAM" id="Phobius"/>
    </source>
</evidence>
<dbReference type="GO" id="GO:0006935">
    <property type="term" value="P:chemotaxis"/>
    <property type="evidence" value="ECO:0007669"/>
    <property type="project" value="UniProtKB-KW"/>
</dbReference>
<evidence type="ECO:0000256" key="3">
    <source>
        <dbReference type="PROSITE-ProRule" id="PRU00284"/>
    </source>
</evidence>
<evidence type="ECO:0000259" key="8">
    <source>
        <dbReference type="PROSITE" id="PS50885"/>
    </source>
</evidence>
<dbReference type="InterPro" id="IPR004089">
    <property type="entry name" value="MCPsignal_dom"/>
</dbReference>
<evidence type="ECO:0000259" key="6">
    <source>
        <dbReference type="PROSITE" id="PS50111"/>
    </source>
</evidence>
<dbReference type="GO" id="GO:0005886">
    <property type="term" value="C:plasma membrane"/>
    <property type="evidence" value="ECO:0007669"/>
    <property type="project" value="TreeGrafter"/>
</dbReference>
<gene>
    <name evidence="9" type="primary">tar_1</name>
    <name evidence="9" type="ORF">CAGA_03630</name>
</gene>
<dbReference type="Pfam" id="PF00015">
    <property type="entry name" value="MCPsignal"/>
    <property type="match status" value="1"/>
</dbReference>
<evidence type="ECO:0000313" key="10">
    <source>
        <dbReference type="Proteomes" id="UP000297714"/>
    </source>
</evidence>
<dbReference type="SUPFAM" id="SSF58104">
    <property type="entry name" value="Methyl-accepting chemotaxis protein (MCP) signaling domain"/>
    <property type="match status" value="1"/>
</dbReference>
<feature type="transmembrane region" description="Helical" evidence="5">
    <location>
        <begin position="190"/>
        <end position="208"/>
    </location>
</feature>
<dbReference type="PROSITE" id="PS51257">
    <property type="entry name" value="PROKAR_LIPOPROTEIN"/>
    <property type="match status" value="1"/>
</dbReference>
<feature type="region of interest" description="Disordered" evidence="4">
    <location>
        <begin position="562"/>
        <end position="594"/>
    </location>
</feature>
<evidence type="ECO:0000313" key="9">
    <source>
        <dbReference type="EMBL" id="TGJ77953.1"/>
    </source>
</evidence>
<comment type="similarity">
    <text evidence="2">Belongs to the methyl-accepting chemotaxis (MCP) protein family.</text>
</comment>
<comment type="caution">
    <text evidence="9">The sequence shown here is derived from an EMBL/GenBank/DDBJ whole genome shotgun (WGS) entry which is preliminary data.</text>
</comment>
<dbReference type="PROSITE" id="PS50885">
    <property type="entry name" value="HAMP"/>
    <property type="match status" value="1"/>
</dbReference>
<keyword evidence="3" id="KW-0807">Transducer</keyword>
<sequence length="594" mass="64144">MMLRNMKIGKKLILTFVLVALVSAIGGCVGFGVMNRLNAEYTEALECYGFAQGDIGRLAAEFNSARAITRDVVIYKEIYKIQETETKLNESTTLINHYLAQIQKEMVHEKEKAYFKSINQDIISYNEIRARGVALAKQNKKEEAQDLLTNEAGPIATKISTSINNLMNTKTEEGDMLAVRLAKQMQTAQIAIICTIILSFIVSVLIAFRISRSISKPLTEMEKAAQRMASGDLNAQINIHSKNEIGMLGEAFAKSVSSIKMYISDIENCLREVEQGNLTVRSKLDYIGDYSNLKKSLGGILAFFNDTLVKINEVSEQVASSADQVASGAQALAQGATEQASSVEELSASISEISSHVKENAEHAANASKNVNEVSNEIEVSNQHMEEMLEAMNRISESSNEISKIIKTIEDIAFQTNILALNAAVEAARAGAAGKGFAVVADEVRNLASKSAEAAKNTTILIQNSIQQVESGTKIADETAQSLQRVVKSSEEASKTVAKIADATTSQSDAINQVTLGVEQISSVVQTNSATAEESAASSQELSDQAKVLKQLVGNFKIRKSSGSAVLPAGDSQTEVPENLESNTDIQSQTGSKY</sequence>
<dbReference type="Gene3D" id="1.10.287.950">
    <property type="entry name" value="Methyl-accepting chemotaxis protein"/>
    <property type="match status" value="1"/>
</dbReference>
<dbReference type="SMART" id="SM00283">
    <property type="entry name" value="MA"/>
    <property type="match status" value="1"/>
</dbReference>
<dbReference type="PANTHER" id="PTHR43531:SF11">
    <property type="entry name" value="METHYL-ACCEPTING CHEMOTAXIS PROTEIN 3"/>
    <property type="match status" value="1"/>
</dbReference>
<dbReference type="PROSITE" id="PS50192">
    <property type="entry name" value="T_SNARE"/>
    <property type="match status" value="1"/>
</dbReference>
<dbReference type="InterPro" id="IPR051310">
    <property type="entry name" value="MCP_chemotaxis"/>
</dbReference>
<dbReference type="AlphaFoldDB" id="A0A4Z0YGT7"/>
<accession>A0A4Z0YGT7</accession>
<dbReference type="InterPro" id="IPR003660">
    <property type="entry name" value="HAMP_dom"/>
</dbReference>
<dbReference type="PROSITE" id="PS50111">
    <property type="entry name" value="CHEMOTAXIS_TRANSDUC_2"/>
    <property type="match status" value="1"/>
</dbReference>
<dbReference type="CDD" id="cd06225">
    <property type="entry name" value="HAMP"/>
    <property type="match status" value="1"/>
</dbReference>
<protein>
    <submittedName>
        <fullName evidence="9">Methyl-accepting chemotaxis protein II</fullName>
    </submittedName>
</protein>
<proteinExistence type="inferred from homology"/>
<evidence type="ECO:0000256" key="4">
    <source>
        <dbReference type="SAM" id="MobiDB-lite"/>
    </source>
</evidence>
<dbReference type="Gene3D" id="6.10.340.10">
    <property type="match status" value="1"/>
</dbReference>
<feature type="domain" description="HAMP" evidence="8">
    <location>
        <begin position="212"/>
        <end position="264"/>
    </location>
</feature>
<keyword evidence="10" id="KW-1185">Reference proteome</keyword>
<dbReference type="InterPro" id="IPR004090">
    <property type="entry name" value="Chemotax_Me-accpt_rcpt"/>
</dbReference>
<feature type="domain" description="T-SNARE coiled-coil homology" evidence="7">
    <location>
        <begin position="473"/>
        <end position="535"/>
    </location>
</feature>
<dbReference type="GO" id="GO:0004888">
    <property type="term" value="F:transmembrane signaling receptor activity"/>
    <property type="evidence" value="ECO:0007669"/>
    <property type="project" value="InterPro"/>
</dbReference>
<dbReference type="PRINTS" id="PR00260">
    <property type="entry name" value="CHEMTRNSDUCR"/>
</dbReference>